<dbReference type="InterPro" id="IPR012296">
    <property type="entry name" value="Nuclease_put_TT1808"/>
</dbReference>
<dbReference type="AlphaFoldDB" id="A0A6J4TQF1"/>
<evidence type="ECO:0000259" key="1">
    <source>
        <dbReference type="Pfam" id="PF05685"/>
    </source>
</evidence>
<feature type="domain" description="Putative restriction endonuclease" evidence="1">
    <location>
        <begin position="8"/>
        <end position="160"/>
    </location>
</feature>
<dbReference type="PANTHER" id="PTHR34107:SF4">
    <property type="entry name" value="SLL1222 PROTEIN"/>
    <property type="match status" value="1"/>
</dbReference>
<dbReference type="EMBL" id="CADCWE010000042">
    <property type="protein sequence ID" value="CAA9528441.1"/>
    <property type="molecule type" value="Genomic_DNA"/>
</dbReference>
<gene>
    <name evidence="2" type="ORF">AVDCRST_MAG73-663</name>
</gene>
<proteinExistence type="predicted"/>
<evidence type="ECO:0000313" key="2">
    <source>
        <dbReference type="EMBL" id="CAA9528441.1"/>
    </source>
</evidence>
<accession>A0A6J4TQF1</accession>
<dbReference type="PANTHER" id="PTHR34107">
    <property type="entry name" value="SLL0198 PROTEIN-RELATED"/>
    <property type="match status" value="1"/>
</dbReference>
<protein>
    <recommendedName>
        <fullName evidence="1">Putative restriction endonuclease domain-containing protein</fullName>
    </recommendedName>
</protein>
<reference evidence="2" key="1">
    <citation type="submission" date="2020-02" db="EMBL/GenBank/DDBJ databases">
        <authorList>
            <person name="Meier V. D."/>
        </authorList>
    </citation>
    <scope>NUCLEOTIDE SEQUENCE</scope>
    <source>
        <strain evidence="2">AVDCRST_MAG73</strain>
    </source>
</reference>
<dbReference type="Pfam" id="PF05685">
    <property type="entry name" value="Uma2"/>
    <property type="match status" value="1"/>
</dbReference>
<dbReference type="Gene3D" id="3.90.1570.10">
    <property type="entry name" value="tt1808, chain A"/>
    <property type="match status" value="1"/>
</dbReference>
<sequence length="182" mass="20879">MPVFERTYHAVLLDDPDGQWELHDGRLREKPGMSAEHNDGMFELGYQLRSQLDRASFRVRVNAGHVYRGTTTYFIPDVFVIPIEVEQTQRGVPGSLEFYGDPQPLVVEFWSKSTGLYDADAKLPEYQRRGDLEIWRLHPYDRTLTAWRRRDDGTYAETVHTGVVRPVALPNVAIDLDALFAG</sequence>
<organism evidence="2">
    <name type="scientific">uncultured Thermomicrobiales bacterium</name>
    <dbReference type="NCBI Taxonomy" id="1645740"/>
    <lineage>
        <taxon>Bacteria</taxon>
        <taxon>Pseudomonadati</taxon>
        <taxon>Thermomicrobiota</taxon>
        <taxon>Thermomicrobia</taxon>
        <taxon>Thermomicrobiales</taxon>
        <taxon>environmental samples</taxon>
    </lineage>
</organism>
<dbReference type="InterPro" id="IPR011335">
    <property type="entry name" value="Restrct_endonuc-II-like"/>
</dbReference>
<dbReference type="SUPFAM" id="SSF52980">
    <property type="entry name" value="Restriction endonuclease-like"/>
    <property type="match status" value="1"/>
</dbReference>
<name>A0A6J4TQF1_9BACT</name>
<dbReference type="InterPro" id="IPR008538">
    <property type="entry name" value="Uma2"/>
</dbReference>
<dbReference type="CDD" id="cd06260">
    <property type="entry name" value="DUF820-like"/>
    <property type="match status" value="1"/>
</dbReference>